<dbReference type="CDD" id="cd04480">
    <property type="entry name" value="RPA1_DBD_A_like"/>
    <property type="match status" value="1"/>
</dbReference>
<proteinExistence type="predicted"/>
<dbReference type="PANTHER" id="PTHR45786:SF66">
    <property type="entry name" value="HOOK MOTIF PROTEIN, PUTATIVE-RELATED"/>
    <property type="match status" value="1"/>
</dbReference>
<protein>
    <recommendedName>
        <fullName evidence="6">Helitron helicase-like domain-containing protein</fullName>
    </recommendedName>
</protein>
<keyword evidence="5" id="KW-1185">Reference proteome</keyword>
<evidence type="ECO:0000256" key="1">
    <source>
        <dbReference type="SAM" id="MobiDB-lite"/>
    </source>
</evidence>
<evidence type="ECO:0000259" key="3">
    <source>
        <dbReference type="Pfam" id="PF14214"/>
    </source>
</evidence>
<dbReference type="CDD" id="cd04481">
    <property type="entry name" value="RPA1_DBD_B_like"/>
    <property type="match status" value="1"/>
</dbReference>
<feature type="region of interest" description="Disordered" evidence="1">
    <location>
        <begin position="667"/>
        <end position="689"/>
    </location>
</feature>
<dbReference type="Pfam" id="PF14214">
    <property type="entry name" value="Helitron_like_N"/>
    <property type="match status" value="1"/>
</dbReference>
<evidence type="ECO:0000259" key="2">
    <source>
        <dbReference type="Pfam" id="PF02721"/>
    </source>
</evidence>
<reference evidence="4 5" key="1">
    <citation type="journal article" date="2017" name="Nat. Commun.">
        <title>Genome assembly with in vitro proximity ligation data and whole-genome triplication in lettuce.</title>
        <authorList>
            <person name="Reyes-Chin-Wo S."/>
            <person name="Wang Z."/>
            <person name="Yang X."/>
            <person name="Kozik A."/>
            <person name="Arikit S."/>
            <person name="Song C."/>
            <person name="Xia L."/>
            <person name="Froenicke L."/>
            <person name="Lavelle D.O."/>
            <person name="Truco M.J."/>
            <person name="Xia R."/>
            <person name="Zhu S."/>
            <person name="Xu C."/>
            <person name="Xu H."/>
            <person name="Xu X."/>
            <person name="Cox K."/>
            <person name="Korf I."/>
            <person name="Meyers B.C."/>
            <person name="Michelmore R.W."/>
        </authorList>
    </citation>
    <scope>NUCLEOTIDE SEQUENCE [LARGE SCALE GENOMIC DNA]</scope>
    <source>
        <strain evidence="5">cv. Salinas</strain>
        <tissue evidence="4">Seedlings</tissue>
    </source>
</reference>
<dbReference type="InterPro" id="IPR025476">
    <property type="entry name" value="Helitron_helicase-like"/>
</dbReference>
<feature type="domain" description="Helitron helicase-like" evidence="3">
    <location>
        <begin position="1081"/>
        <end position="1261"/>
    </location>
</feature>
<feature type="compositionally biased region" description="Polar residues" evidence="1">
    <location>
        <begin position="344"/>
        <end position="355"/>
    </location>
</feature>
<feature type="region of interest" description="Disordered" evidence="1">
    <location>
        <begin position="320"/>
        <end position="357"/>
    </location>
</feature>
<dbReference type="InterPro" id="IPR003871">
    <property type="entry name" value="RFA1B/D_OB_1st"/>
</dbReference>
<dbReference type="Gene3D" id="2.40.50.140">
    <property type="entry name" value="Nucleic acid-binding proteins"/>
    <property type="match status" value="2"/>
</dbReference>
<dbReference type="EMBL" id="NBSK02000003">
    <property type="protein sequence ID" value="KAJ0219275.1"/>
    <property type="molecule type" value="Genomic_DNA"/>
</dbReference>
<feature type="compositionally biased region" description="Polar residues" evidence="1">
    <location>
        <begin position="668"/>
        <end position="679"/>
    </location>
</feature>
<comment type="caution">
    <text evidence="4">The sequence shown here is derived from an EMBL/GenBank/DDBJ whole genome shotgun (WGS) entry which is preliminary data.</text>
</comment>
<accession>A0A9R1W6I9</accession>
<evidence type="ECO:0008006" key="6">
    <source>
        <dbReference type="Google" id="ProtNLM"/>
    </source>
</evidence>
<name>A0A9R1W6I9_LACSA</name>
<gene>
    <name evidence="4" type="ORF">LSAT_V11C300112720</name>
</gene>
<dbReference type="Proteomes" id="UP000235145">
    <property type="component" value="Unassembled WGS sequence"/>
</dbReference>
<evidence type="ECO:0000313" key="4">
    <source>
        <dbReference type="EMBL" id="KAJ0219275.1"/>
    </source>
</evidence>
<evidence type="ECO:0000313" key="5">
    <source>
        <dbReference type="Proteomes" id="UP000235145"/>
    </source>
</evidence>
<dbReference type="InterPro" id="IPR012340">
    <property type="entry name" value="NA-bd_OB-fold"/>
</dbReference>
<dbReference type="PANTHER" id="PTHR45786">
    <property type="entry name" value="DNA BINDING PROTEIN-LIKE"/>
    <property type="match status" value="1"/>
</dbReference>
<sequence length="1654" mass="188812">MAERKITFIRDLDNMKDDYTLKVSIIRLWKSLSDGNPTIVRSIEMILMDEMCTKIRASVYPRDFQRFESKLKEDQVVYIRSPTIAPNKYTFKISDVTSKLNLHGRTTVNECLHFQSKTTYGFSFVSFETIISATATSNESIDIIGEVVSLGKLDSRDVSKSLHRLPLQIRNLEGLQVNVTLFGDIAYQLISYLEAHKEVGRVIVLLQFARINVYNVSQETKTLKDAISQTGDNLTPTLPDKFEATSPFNKKRNVGDTIDVDDYDNVNSSTKVPRLNSKVDANTGLLIPKLENIALCGVHCSNIDTSCFIFAGHATPKPDINSKTTPTTSRPTKKIDGLRKPFSPISSKTTPNVTTEAEKKHDMLQKTFQNNNNNMSPFTTPTKTMIFGLEDENTNRTPKTNLIPILPSTPYTTGSIAMQTAVTPAPVLIKEIVPEEVIEYSFEERRAGFVIRNLLHRVSAIKHHRHFSNQASSTHCVPAIKNHSSIGNFNPFIATTNMDSFKTTKKIELNNFYLDNTKQLHSYTTSVSQIPTSTNVTNPGDNASNRNIYHVQATEKRRIRKLYLDNKKKAKFKGVVHLNKNLSASTSSVNVSKKSNFQTSLSRLNVRTPLSNISNVTDISDNNFQSRLPNIRLNSNVIDIPNNSFQTPLPNMKLDSNGVVHRNKSTYRSKTSSNTSKQAMLQPHPSHLNVRTPLSNISNAMDISNNSCHSPLTNIKQFSVFSNGDTSNKSSTITSKSSSVLLANPNNKAKKKRPNLTPIPIFGLRSDQDKIDGQNEQNIYNGISKDYLDHGDQIVVCQTCFAKLWKDESIKCKKNENQNYSLCCGYGKVELPTLKNAPSSYAHPFTSGDSKSKHFMKNIRSYNSMFSFTSMGGKIDSSINRGNAPYIFRLSGQNYHSIGSLLPEHGLKPKFSQLYIYNTDNEIANRRACFGGDNQRSTSNSSVLDNDIIQDLKLMLDSNNVLVQSYRMVRDCFHQNPHVDIKLRLIGRRDQDGRIYNLPSASEVAALIVGDIGDSIDNRDIVVQTSSGSLRRISELHPSYLPLQYPLLFPYGDDGYRVDIPHRGITLISNSKRPNCTMREFFSYRIQDRDQYFSLILNSKRLFQQFLVDAYTMIESERLHFIRSKQQILRCESYEKLRTQQNLGNKDISNVGQRVILPSSFTGGARYMMQNYLDAMSLCKWFGYPDFFITFTCNPKWPEVKRFLHNTSLNPEDRPDILCRLFKIKLDALIKDIRENKIFGIVQGVVYTIEFQKRGLPHCHICLFMHANSKRPTVEYIDPIISAEIPNINEDPELYSLVSEFMIHGPCGAENMNCPCMVDKQCSKKFPKQFCDHSSVDVNGYPLYMRRNNGYFVEKSGVKLDNRNVVPYNKYLLKRYQAHINVEWCNQGSSIKYLFKYINKDPDRATIAVDINADSNHEKVVDEIKDYYDCRYISVCESSWRIFKYDVHYRYRSVMRLPFHLPDQQQVIYAADDDIDDVLEQPSVASSMFTSWMECNKINKDARKLTYVEFPTKFVWKPDDKLWKPRKIGRSIGRIHSVSPKLGEVYFLRILLKKVKGPKSFEEIRTVNGEEFPTFRDACYALGLLDDDKEYVDAIKEASYSGTGFYLRFLFATMLMSNSLGRPEFVWENTWQHLSDGILYNQQRRLKSPEYFIL</sequence>
<feature type="domain" description="Replication protein A 70 kDa DNA-binding subunit B/D first OB fold" evidence="2">
    <location>
        <begin position="7"/>
        <end position="111"/>
    </location>
</feature>
<dbReference type="SUPFAM" id="SSF50249">
    <property type="entry name" value="Nucleic acid-binding proteins"/>
    <property type="match status" value="2"/>
</dbReference>
<organism evidence="4 5">
    <name type="scientific">Lactuca sativa</name>
    <name type="common">Garden lettuce</name>
    <dbReference type="NCBI Taxonomy" id="4236"/>
    <lineage>
        <taxon>Eukaryota</taxon>
        <taxon>Viridiplantae</taxon>
        <taxon>Streptophyta</taxon>
        <taxon>Embryophyta</taxon>
        <taxon>Tracheophyta</taxon>
        <taxon>Spermatophyta</taxon>
        <taxon>Magnoliopsida</taxon>
        <taxon>eudicotyledons</taxon>
        <taxon>Gunneridae</taxon>
        <taxon>Pentapetalae</taxon>
        <taxon>asterids</taxon>
        <taxon>campanulids</taxon>
        <taxon>Asterales</taxon>
        <taxon>Asteraceae</taxon>
        <taxon>Cichorioideae</taxon>
        <taxon>Cichorieae</taxon>
        <taxon>Lactucinae</taxon>
        <taxon>Lactuca</taxon>
    </lineage>
</organism>
<dbReference type="Pfam" id="PF02721">
    <property type="entry name" value="DUF223"/>
    <property type="match status" value="1"/>
</dbReference>